<dbReference type="AlphaFoldDB" id="A0A0D2AHX4"/>
<reference evidence="7 8" key="1">
    <citation type="submission" date="2015-01" db="EMBL/GenBank/DDBJ databases">
        <title>The Genome Sequence of Ochroconis gallopava CBS43764.</title>
        <authorList>
            <consortium name="The Broad Institute Genomics Platform"/>
            <person name="Cuomo C."/>
            <person name="de Hoog S."/>
            <person name="Gorbushina A."/>
            <person name="Stielow B."/>
            <person name="Teixiera M."/>
            <person name="Abouelleil A."/>
            <person name="Chapman S.B."/>
            <person name="Priest M."/>
            <person name="Young S.K."/>
            <person name="Wortman J."/>
            <person name="Nusbaum C."/>
            <person name="Birren B."/>
        </authorList>
    </citation>
    <scope>NUCLEOTIDE SEQUENCE [LARGE SCALE GENOMIC DNA]</scope>
    <source>
        <strain evidence="7 8">CBS 43764</strain>
    </source>
</reference>
<evidence type="ECO:0000256" key="6">
    <source>
        <dbReference type="RuleBase" id="RU364146"/>
    </source>
</evidence>
<evidence type="ECO:0000256" key="2">
    <source>
        <dbReference type="ARBA" id="ARBA00005389"/>
    </source>
</evidence>
<keyword evidence="4 6" id="KW-0804">Transcription</keyword>
<dbReference type="FunCoup" id="A0A0D2AHX4">
    <property type="interactions" value="562"/>
</dbReference>
<dbReference type="VEuPathDB" id="FungiDB:PV09_02667"/>
<dbReference type="GeneID" id="27310640"/>
<gene>
    <name evidence="6" type="primary">MED10</name>
    <name evidence="7" type="ORF">PV09_02667</name>
</gene>
<dbReference type="OrthoDB" id="337270at2759"/>
<dbReference type="GO" id="GO:0016592">
    <property type="term" value="C:mediator complex"/>
    <property type="evidence" value="ECO:0007669"/>
    <property type="project" value="InterPro"/>
</dbReference>
<evidence type="ECO:0000313" key="8">
    <source>
        <dbReference type="Proteomes" id="UP000053259"/>
    </source>
</evidence>
<evidence type="ECO:0000313" key="7">
    <source>
        <dbReference type="EMBL" id="KIW06185.1"/>
    </source>
</evidence>
<evidence type="ECO:0000256" key="5">
    <source>
        <dbReference type="ARBA" id="ARBA00023242"/>
    </source>
</evidence>
<dbReference type="EMBL" id="KN847535">
    <property type="protein sequence ID" value="KIW06185.1"/>
    <property type="molecule type" value="Genomic_DNA"/>
</dbReference>
<dbReference type="STRING" id="253628.A0A0D2AHX4"/>
<evidence type="ECO:0000256" key="4">
    <source>
        <dbReference type="ARBA" id="ARBA00023163"/>
    </source>
</evidence>
<comment type="similarity">
    <text evidence="2 6">Belongs to the Mediator complex subunit 10 family.</text>
</comment>
<dbReference type="GO" id="GO:0006357">
    <property type="term" value="P:regulation of transcription by RNA polymerase II"/>
    <property type="evidence" value="ECO:0007669"/>
    <property type="project" value="InterPro"/>
</dbReference>
<dbReference type="Pfam" id="PF09748">
    <property type="entry name" value="Med10"/>
    <property type="match status" value="1"/>
</dbReference>
<organism evidence="7 8">
    <name type="scientific">Verruconis gallopava</name>
    <dbReference type="NCBI Taxonomy" id="253628"/>
    <lineage>
        <taxon>Eukaryota</taxon>
        <taxon>Fungi</taxon>
        <taxon>Dikarya</taxon>
        <taxon>Ascomycota</taxon>
        <taxon>Pezizomycotina</taxon>
        <taxon>Dothideomycetes</taxon>
        <taxon>Pleosporomycetidae</taxon>
        <taxon>Venturiales</taxon>
        <taxon>Sympoventuriaceae</taxon>
        <taxon>Verruconis</taxon>
    </lineage>
</organism>
<sequence length="138" mass="15618">MALNNLSQIEAQMKEIVQNLYNLIAQTYDHAGAATVSAMDREIAQLVQRLVDLNELAPQIAVQIPDQIIVYVQEGRNPEIYTREFVEVIMKQNQKLKGKSEAFAQFRDILAREWAAAMPELKPQIRDVVHNTGGSLEI</sequence>
<evidence type="ECO:0000256" key="3">
    <source>
        <dbReference type="ARBA" id="ARBA00023015"/>
    </source>
</evidence>
<keyword evidence="5 6" id="KW-0539">Nucleus</keyword>
<keyword evidence="8" id="KW-1185">Reference proteome</keyword>
<dbReference type="RefSeq" id="XP_016216054.1">
    <property type="nucleotide sequence ID" value="XM_016355748.1"/>
</dbReference>
<dbReference type="Proteomes" id="UP000053259">
    <property type="component" value="Unassembled WGS sequence"/>
</dbReference>
<accession>A0A0D2AHX4</accession>
<dbReference type="RefSeq" id="XP_016216055.1">
    <property type="nucleotide sequence ID" value="XM_016355749.1"/>
</dbReference>
<comment type="subunit">
    <text evidence="6">Component of the Mediator complex.</text>
</comment>
<proteinExistence type="inferred from homology"/>
<comment type="subcellular location">
    <subcellularLocation>
        <location evidence="1 6">Nucleus</location>
    </subcellularLocation>
</comment>
<evidence type="ECO:0000256" key="1">
    <source>
        <dbReference type="ARBA" id="ARBA00004123"/>
    </source>
</evidence>
<dbReference type="InterPro" id="IPR019145">
    <property type="entry name" value="Mediator_Med10"/>
</dbReference>
<keyword evidence="3 6" id="KW-0805">Transcription regulation</keyword>
<name>A0A0D2AHX4_9PEZI</name>
<comment type="function">
    <text evidence="6">Component of the Mediator complex, a coactivator involved in the regulated transcription of nearly all RNA polymerase II-dependent genes. Mediator functions as a bridge to convey information from gene-specific regulatory proteins to the basal RNA polymerase II transcription machinery. Mediator is recruited to promoters by direct interactions with regulatory proteins and serves as a scaffold for the assembly of a functional preinitiation complex with RNA polymerase II and the general transcription factors.</text>
</comment>
<dbReference type="GO" id="GO:0003712">
    <property type="term" value="F:transcription coregulator activity"/>
    <property type="evidence" value="ECO:0007669"/>
    <property type="project" value="InterPro"/>
</dbReference>
<keyword evidence="6" id="KW-0010">Activator</keyword>
<dbReference type="EMBL" id="KN847535">
    <property type="protein sequence ID" value="KIW06186.1"/>
    <property type="molecule type" value="Genomic_DNA"/>
</dbReference>
<protein>
    <recommendedName>
        <fullName evidence="6">Mediator of RNA polymerase II transcription subunit 10</fullName>
    </recommendedName>
    <alternativeName>
        <fullName evidence="6">Mediator complex subunit 10</fullName>
    </alternativeName>
</protein>